<keyword evidence="6" id="KW-0851">Voltage-gated channel</keyword>
<evidence type="ECO:0000259" key="14">
    <source>
        <dbReference type="PROSITE" id="PS50042"/>
    </source>
</evidence>
<accession>A0A7S3Z4C1</accession>
<dbReference type="PANTHER" id="PTHR10217:SF435">
    <property type="entry name" value="POTASSIUM VOLTAGE-GATED CHANNEL PROTEIN EAG"/>
    <property type="match status" value="1"/>
</dbReference>
<dbReference type="InterPro" id="IPR050818">
    <property type="entry name" value="KCNH_animal-type"/>
</dbReference>
<dbReference type="InterPro" id="IPR018490">
    <property type="entry name" value="cNMP-bd_dom_sf"/>
</dbReference>
<dbReference type="InterPro" id="IPR000595">
    <property type="entry name" value="cNMP-bd_dom"/>
</dbReference>
<evidence type="ECO:0000256" key="12">
    <source>
        <dbReference type="SAM" id="MobiDB-lite"/>
    </source>
</evidence>
<dbReference type="GO" id="GO:0034702">
    <property type="term" value="C:monoatomic ion channel complex"/>
    <property type="evidence" value="ECO:0007669"/>
    <property type="project" value="UniProtKB-KW"/>
</dbReference>
<dbReference type="InterPro" id="IPR014710">
    <property type="entry name" value="RmlC-like_jellyroll"/>
</dbReference>
<evidence type="ECO:0000256" key="1">
    <source>
        <dbReference type="ARBA" id="ARBA00004141"/>
    </source>
</evidence>
<keyword evidence="4 13" id="KW-0812">Transmembrane</keyword>
<dbReference type="GO" id="GO:0005886">
    <property type="term" value="C:plasma membrane"/>
    <property type="evidence" value="ECO:0007669"/>
    <property type="project" value="TreeGrafter"/>
</dbReference>
<keyword evidence="9" id="KW-0406">Ion transport</keyword>
<feature type="transmembrane region" description="Helical" evidence="13">
    <location>
        <begin position="224"/>
        <end position="246"/>
    </location>
</feature>
<dbReference type="PROSITE" id="PS50042">
    <property type="entry name" value="CNMP_BINDING_3"/>
    <property type="match status" value="1"/>
</dbReference>
<feature type="region of interest" description="Disordered" evidence="12">
    <location>
        <begin position="1"/>
        <end position="25"/>
    </location>
</feature>
<feature type="domain" description="Cyclic nucleotide-binding" evidence="14">
    <location>
        <begin position="444"/>
        <end position="550"/>
    </location>
</feature>
<feature type="transmembrane region" description="Helical" evidence="13">
    <location>
        <begin position="88"/>
        <end position="110"/>
    </location>
</feature>
<dbReference type="AlphaFoldDB" id="A0A7S3Z4C1"/>
<evidence type="ECO:0000313" key="15">
    <source>
        <dbReference type="EMBL" id="CAE0671144.1"/>
    </source>
</evidence>
<keyword evidence="11" id="KW-0407">Ion channel</keyword>
<dbReference type="SUPFAM" id="SSF51206">
    <property type="entry name" value="cAMP-binding domain-like"/>
    <property type="match status" value="1"/>
</dbReference>
<reference evidence="15" key="1">
    <citation type="submission" date="2021-01" db="EMBL/GenBank/DDBJ databases">
        <authorList>
            <person name="Corre E."/>
            <person name="Pelletier E."/>
            <person name="Niang G."/>
            <person name="Scheremetjew M."/>
            <person name="Finn R."/>
            <person name="Kale V."/>
            <person name="Holt S."/>
            <person name="Cochrane G."/>
            <person name="Meng A."/>
            <person name="Brown T."/>
            <person name="Cohen L."/>
        </authorList>
    </citation>
    <scope>NUCLEOTIDE SEQUENCE</scope>
    <source>
        <strain evidence="15">CCCM811</strain>
    </source>
</reference>
<dbReference type="SUPFAM" id="SSF81324">
    <property type="entry name" value="Voltage-gated potassium channels"/>
    <property type="match status" value="1"/>
</dbReference>
<keyword evidence="10 13" id="KW-0472">Membrane</keyword>
<evidence type="ECO:0000256" key="11">
    <source>
        <dbReference type="ARBA" id="ARBA00023303"/>
    </source>
</evidence>
<dbReference type="PANTHER" id="PTHR10217">
    <property type="entry name" value="VOLTAGE AND LIGAND GATED POTASSIUM CHANNEL"/>
    <property type="match status" value="1"/>
</dbReference>
<evidence type="ECO:0000256" key="2">
    <source>
        <dbReference type="ARBA" id="ARBA00022448"/>
    </source>
</evidence>
<evidence type="ECO:0000256" key="3">
    <source>
        <dbReference type="ARBA" id="ARBA00022538"/>
    </source>
</evidence>
<proteinExistence type="predicted"/>
<feature type="region of interest" description="Disordered" evidence="12">
    <location>
        <begin position="688"/>
        <end position="733"/>
    </location>
</feature>
<comment type="subcellular location">
    <subcellularLocation>
        <location evidence="1">Membrane</location>
        <topology evidence="1">Multi-pass membrane protein</topology>
    </subcellularLocation>
</comment>
<dbReference type="GO" id="GO:0005249">
    <property type="term" value="F:voltage-gated potassium channel activity"/>
    <property type="evidence" value="ECO:0007669"/>
    <property type="project" value="InterPro"/>
</dbReference>
<evidence type="ECO:0000256" key="10">
    <source>
        <dbReference type="ARBA" id="ARBA00023136"/>
    </source>
</evidence>
<dbReference type="InterPro" id="IPR003938">
    <property type="entry name" value="K_chnl_volt-dep_EAG/ELK/ERG"/>
</dbReference>
<dbReference type="PRINTS" id="PR01463">
    <property type="entry name" value="EAGCHANLFMLY"/>
</dbReference>
<gene>
    <name evidence="15" type="ORF">LGLO00237_LOCUS22787</name>
</gene>
<dbReference type="Gene3D" id="2.60.120.10">
    <property type="entry name" value="Jelly Rolls"/>
    <property type="match status" value="1"/>
</dbReference>
<evidence type="ECO:0000256" key="6">
    <source>
        <dbReference type="ARBA" id="ARBA00022882"/>
    </source>
</evidence>
<name>A0A7S3Z4C1_9EUKA</name>
<evidence type="ECO:0000256" key="13">
    <source>
        <dbReference type="SAM" id="Phobius"/>
    </source>
</evidence>
<dbReference type="Gene3D" id="1.10.287.70">
    <property type="match status" value="1"/>
</dbReference>
<dbReference type="EMBL" id="HBIV01031939">
    <property type="protein sequence ID" value="CAE0671144.1"/>
    <property type="molecule type" value="Transcribed_RNA"/>
</dbReference>
<evidence type="ECO:0000256" key="8">
    <source>
        <dbReference type="ARBA" id="ARBA00022989"/>
    </source>
</evidence>
<dbReference type="Pfam" id="PF00520">
    <property type="entry name" value="Ion_trans"/>
    <property type="match status" value="1"/>
</dbReference>
<evidence type="ECO:0000256" key="9">
    <source>
        <dbReference type="ARBA" id="ARBA00023065"/>
    </source>
</evidence>
<keyword evidence="7" id="KW-0630">Potassium</keyword>
<feature type="transmembrane region" description="Helical" evidence="13">
    <location>
        <begin position="320"/>
        <end position="346"/>
    </location>
</feature>
<evidence type="ECO:0000256" key="4">
    <source>
        <dbReference type="ARBA" id="ARBA00022692"/>
    </source>
</evidence>
<keyword evidence="3" id="KW-0633">Potassium transport</keyword>
<dbReference type="InterPro" id="IPR005821">
    <property type="entry name" value="Ion_trans_dom"/>
</dbReference>
<evidence type="ECO:0000256" key="5">
    <source>
        <dbReference type="ARBA" id="ARBA00022826"/>
    </source>
</evidence>
<dbReference type="GO" id="GO:0042391">
    <property type="term" value="P:regulation of membrane potential"/>
    <property type="evidence" value="ECO:0007669"/>
    <property type="project" value="TreeGrafter"/>
</dbReference>
<organism evidence="15">
    <name type="scientific">Lotharella globosa</name>
    <dbReference type="NCBI Taxonomy" id="91324"/>
    <lineage>
        <taxon>Eukaryota</taxon>
        <taxon>Sar</taxon>
        <taxon>Rhizaria</taxon>
        <taxon>Cercozoa</taxon>
        <taxon>Chlorarachniophyceae</taxon>
        <taxon>Lotharella</taxon>
    </lineage>
</organism>
<dbReference type="CDD" id="cd00038">
    <property type="entry name" value="CAP_ED"/>
    <property type="match status" value="1"/>
</dbReference>
<keyword evidence="5" id="KW-0631">Potassium channel</keyword>
<protein>
    <recommendedName>
        <fullName evidence="14">Cyclic nucleotide-binding domain-containing protein</fullName>
    </recommendedName>
</protein>
<evidence type="ECO:0000256" key="7">
    <source>
        <dbReference type="ARBA" id="ARBA00022958"/>
    </source>
</evidence>
<keyword evidence="8 13" id="KW-1133">Transmembrane helix</keyword>
<feature type="transmembrane region" description="Helical" evidence="13">
    <location>
        <begin position="289"/>
        <end position="308"/>
    </location>
</feature>
<keyword evidence="2" id="KW-0813">Transport</keyword>
<sequence length="733" mass="84546">MEDQKLTPASPEKEEPLTSVHLPTENWKGHLDSDEEVTLCQSIFWVKDAREDIQITRGADEDKSQADNKDDREECLCLIHHNSTFRRFWDTVTCMLLVVLAVVLPLSLAFKLKESRAIIAIEWAQTIWFLLDVPLNFITTIYSDHKGTVKSHKKIFRKYFFGWFAIDLASSLPIDWMVDTPADSSSLAQGLKLLKFFKLLRLLRVDRILVKWQLRNQVKFSTIAICKFLMMLLTGAHWLGLIFWLISIESGCSQPYCSWVLTYAQDFHYYSPIDGQCFSDAMCNEWPLSSKYILCIYWAITTMSTIGFGDVTPKNEAEMVFTLFAMLCGTVCFAHGLTNMCSILFYNNKFQVDNESIMDELIEFFSRHGIGRELGSKIQNYMFYKNNMKHFDPTAEKFALELSQPLAERLKSHLLKTAFPRERSAAKFMIFNLYGCQSRLFKMMANVLHSECHQESEFLVLKGDRLNKIYFVVDGQLAYTDSKNVNKEVSVNASMGELQGVVHGYKPDPSMSIRCLTDVTLFSVKPSQFKKVLKKFDFIWRAYHQMQVQRAKKRYPDVYQPWEVSPEIAAFLGKMGEAMENRQRMHEMFIEDVDDGTIRRRRRHSDFEDKVSQVGTEWRQDLEFVKDSIKRPALQRYVSAPDSTALQRDLVAEDRSQFRSPVSIRSPVRSPVRSPIELCNIPASRSKFINDRPVDSKSTSRALDFPADDAKTSASPRELADSTIGRHNKVDTV</sequence>